<evidence type="ECO:0000256" key="1">
    <source>
        <dbReference type="SAM" id="MobiDB-lite"/>
    </source>
</evidence>
<organism evidence="2 3">
    <name type="scientific">Micrococcus terreus</name>
    <dbReference type="NCBI Taxonomy" id="574650"/>
    <lineage>
        <taxon>Bacteria</taxon>
        <taxon>Bacillati</taxon>
        <taxon>Actinomycetota</taxon>
        <taxon>Actinomycetes</taxon>
        <taxon>Micrococcales</taxon>
        <taxon>Micrococcaceae</taxon>
        <taxon>Micrococcus</taxon>
    </lineage>
</organism>
<accession>A0A1I7MQH8</accession>
<dbReference type="RefSeq" id="WP_177227939.1">
    <property type="nucleotide sequence ID" value="NZ_FPCG01000010.1"/>
</dbReference>
<protein>
    <recommendedName>
        <fullName evidence="4">Spermidine synthase</fullName>
    </recommendedName>
</protein>
<gene>
    <name evidence="2" type="ORF">SAMN04487966_11030</name>
</gene>
<sequence length="307" mass="32345">MNGRGRGGGKRSGSAERPGRGRGRGGAEAAEIEPGAFPIDTGTAEILPDPWTDGAWLLKVNGVESSQLNPDQPLEMGFEYMRWAAAVMMHRWTSDTALRVLHLGGAGCTLARWTHAWFPQSRQTAVELDAGLALAARDRFGLPRAPALRIRVEEAGATLAGAHPDSRDVVIRDVFAGTGPSDQITPPHLTGLESAEAAARTVGPGGLYLVNFGGGPDLTLARREVSTLRQCFATVGVIADPQMLKGRRRGNIILVACQDELTRPAAGGRDGLVRHLLADPLPARLIEPAADFAAGAPPLTAALQPVS</sequence>
<dbReference type="AlphaFoldDB" id="A0A1I7MQH8"/>
<evidence type="ECO:0008006" key="4">
    <source>
        <dbReference type="Google" id="ProtNLM"/>
    </source>
</evidence>
<dbReference type="Proteomes" id="UP000198881">
    <property type="component" value="Unassembled WGS sequence"/>
</dbReference>
<dbReference type="InterPro" id="IPR029063">
    <property type="entry name" value="SAM-dependent_MTases_sf"/>
</dbReference>
<dbReference type="Gene3D" id="3.40.50.150">
    <property type="entry name" value="Vaccinia Virus protein VP39"/>
    <property type="match status" value="1"/>
</dbReference>
<dbReference type="SUPFAM" id="SSF53335">
    <property type="entry name" value="S-adenosyl-L-methionine-dependent methyltransferases"/>
    <property type="match status" value="1"/>
</dbReference>
<evidence type="ECO:0000313" key="3">
    <source>
        <dbReference type="Proteomes" id="UP000198881"/>
    </source>
</evidence>
<name>A0A1I7MQH8_9MICC</name>
<evidence type="ECO:0000313" key="2">
    <source>
        <dbReference type="EMBL" id="SFV24192.1"/>
    </source>
</evidence>
<dbReference type="EMBL" id="FPCG01000010">
    <property type="protein sequence ID" value="SFV24192.1"/>
    <property type="molecule type" value="Genomic_DNA"/>
</dbReference>
<dbReference type="NCBIfam" id="NF037959">
    <property type="entry name" value="MFS_SpdSyn"/>
    <property type="match status" value="1"/>
</dbReference>
<proteinExistence type="predicted"/>
<dbReference type="STRING" id="574650.SAMN04487966_11030"/>
<keyword evidence="3" id="KW-1185">Reference proteome</keyword>
<reference evidence="2 3" key="1">
    <citation type="submission" date="2016-10" db="EMBL/GenBank/DDBJ databases">
        <authorList>
            <person name="de Groot N.N."/>
        </authorList>
    </citation>
    <scope>NUCLEOTIDE SEQUENCE [LARGE SCALE GENOMIC DNA]</scope>
    <source>
        <strain evidence="2 3">CGMCC 1.7054</strain>
    </source>
</reference>
<feature type="region of interest" description="Disordered" evidence="1">
    <location>
        <begin position="1"/>
        <end position="34"/>
    </location>
</feature>